<accession>A0A1Y1VSM0</accession>
<evidence type="ECO:0000313" key="1">
    <source>
        <dbReference type="EMBL" id="ORX63754.1"/>
    </source>
</evidence>
<reference evidence="1 2" key="1">
    <citation type="submission" date="2016-07" db="EMBL/GenBank/DDBJ databases">
        <title>Pervasive Adenine N6-methylation of Active Genes in Fungi.</title>
        <authorList>
            <consortium name="DOE Joint Genome Institute"/>
            <person name="Mondo S.J."/>
            <person name="Dannebaum R.O."/>
            <person name="Kuo R.C."/>
            <person name="Labutti K."/>
            <person name="Haridas S."/>
            <person name="Kuo A."/>
            <person name="Salamov A."/>
            <person name="Ahrendt S.R."/>
            <person name="Lipzen A."/>
            <person name="Sullivan W."/>
            <person name="Andreopoulos W.B."/>
            <person name="Clum A."/>
            <person name="Lindquist E."/>
            <person name="Daum C."/>
            <person name="Ramamoorthy G.K."/>
            <person name="Gryganskyi A."/>
            <person name="Culley D."/>
            <person name="Magnuson J.K."/>
            <person name="James T.Y."/>
            <person name="O'Malley M.A."/>
            <person name="Stajich J.E."/>
            <person name="Spatafora J.W."/>
            <person name="Visel A."/>
            <person name="Grigoriev I.V."/>
        </authorList>
    </citation>
    <scope>NUCLEOTIDE SEQUENCE [LARGE SCALE GENOMIC DNA]</scope>
    <source>
        <strain evidence="1 2">ATCC 12442</strain>
    </source>
</reference>
<dbReference type="RefSeq" id="XP_040739061.1">
    <property type="nucleotide sequence ID" value="XM_040891972.1"/>
</dbReference>
<comment type="caution">
    <text evidence="1">The sequence shown here is derived from an EMBL/GenBank/DDBJ whole genome shotgun (WGS) entry which is preliminary data.</text>
</comment>
<keyword evidence="2" id="KW-1185">Reference proteome</keyword>
<organism evidence="1 2">
    <name type="scientific">Linderina pennispora</name>
    <dbReference type="NCBI Taxonomy" id="61395"/>
    <lineage>
        <taxon>Eukaryota</taxon>
        <taxon>Fungi</taxon>
        <taxon>Fungi incertae sedis</taxon>
        <taxon>Zoopagomycota</taxon>
        <taxon>Kickxellomycotina</taxon>
        <taxon>Kickxellomycetes</taxon>
        <taxon>Kickxellales</taxon>
        <taxon>Kickxellaceae</taxon>
        <taxon>Linderina</taxon>
    </lineage>
</organism>
<sequence length="112" mass="12820">MASKPAASWVRPEILALTDMILFQKRSGSRLWPTCAAFMAIIGECSCEASMRNWVEQGIDNDCSRGFIGLSRRFLMRTTTDIWRHVHGNKEAVRARENNAGIFRYTFQSDLF</sequence>
<protein>
    <submittedName>
        <fullName evidence="1">Uncharacterized protein</fullName>
    </submittedName>
</protein>
<proteinExistence type="predicted"/>
<dbReference type="GeneID" id="63808620"/>
<evidence type="ECO:0000313" key="2">
    <source>
        <dbReference type="Proteomes" id="UP000193922"/>
    </source>
</evidence>
<dbReference type="Proteomes" id="UP000193922">
    <property type="component" value="Unassembled WGS sequence"/>
</dbReference>
<dbReference type="EMBL" id="MCFD01000158">
    <property type="protein sequence ID" value="ORX63754.1"/>
    <property type="molecule type" value="Genomic_DNA"/>
</dbReference>
<gene>
    <name evidence="1" type="ORF">DL89DRAFT_67759</name>
</gene>
<dbReference type="AlphaFoldDB" id="A0A1Y1VSM0"/>
<name>A0A1Y1VSM0_9FUNG</name>